<dbReference type="EMBL" id="JARAOO010000013">
    <property type="protein sequence ID" value="KAJ7946036.1"/>
    <property type="molecule type" value="Genomic_DNA"/>
</dbReference>
<dbReference type="SUPFAM" id="SSF53474">
    <property type="entry name" value="alpha/beta-Hydrolases"/>
    <property type="match status" value="1"/>
</dbReference>
<comment type="similarity">
    <text evidence="1">Belongs to the 'GDXG' lipolytic enzyme family.</text>
</comment>
<dbReference type="GO" id="GO:0016787">
    <property type="term" value="F:hydrolase activity"/>
    <property type="evidence" value="ECO:0007669"/>
    <property type="project" value="UniProtKB-KW"/>
</dbReference>
<feature type="active site" evidence="2">
    <location>
        <position position="163"/>
    </location>
</feature>
<dbReference type="InterPro" id="IPR033140">
    <property type="entry name" value="Lipase_GDXG_put_SER_AS"/>
</dbReference>
<organism evidence="4 5">
    <name type="scientific">Quillaja saponaria</name>
    <name type="common">Soap bark tree</name>
    <dbReference type="NCBI Taxonomy" id="32244"/>
    <lineage>
        <taxon>Eukaryota</taxon>
        <taxon>Viridiplantae</taxon>
        <taxon>Streptophyta</taxon>
        <taxon>Embryophyta</taxon>
        <taxon>Tracheophyta</taxon>
        <taxon>Spermatophyta</taxon>
        <taxon>Magnoliopsida</taxon>
        <taxon>eudicotyledons</taxon>
        <taxon>Gunneridae</taxon>
        <taxon>Pentapetalae</taxon>
        <taxon>rosids</taxon>
        <taxon>fabids</taxon>
        <taxon>Fabales</taxon>
        <taxon>Quillajaceae</taxon>
        <taxon>Quillaja</taxon>
    </lineage>
</organism>
<accession>A0AAD7KVU3</accession>
<dbReference type="Gene3D" id="3.40.50.1820">
    <property type="entry name" value="alpha/beta hydrolase"/>
    <property type="match status" value="1"/>
</dbReference>
<dbReference type="InterPro" id="IPR050466">
    <property type="entry name" value="Carboxylest/Gibb_receptor"/>
</dbReference>
<dbReference type="PANTHER" id="PTHR23024">
    <property type="entry name" value="ARYLACETAMIDE DEACETYLASE"/>
    <property type="match status" value="1"/>
</dbReference>
<evidence type="ECO:0000313" key="4">
    <source>
        <dbReference type="EMBL" id="KAJ7946036.1"/>
    </source>
</evidence>
<reference evidence="4" key="1">
    <citation type="journal article" date="2023" name="Science">
        <title>Elucidation of the pathway for biosynthesis of saponin adjuvants from the soapbark tree.</title>
        <authorList>
            <person name="Reed J."/>
            <person name="Orme A."/>
            <person name="El-Demerdash A."/>
            <person name="Owen C."/>
            <person name="Martin L.B.B."/>
            <person name="Misra R.C."/>
            <person name="Kikuchi S."/>
            <person name="Rejzek M."/>
            <person name="Martin A.C."/>
            <person name="Harkess A."/>
            <person name="Leebens-Mack J."/>
            <person name="Louveau T."/>
            <person name="Stephenson M.J."/>
            <person name="Osbourn A."/>
        </authorList>
    </citation>
    <scope>NUCLEOTIDE SEQUENCE</scope>
    <source>
        <strain evidence="4">S10</strain>
    </source>
</reference>
<dbReference type="PROSITE" id="PS01174">
    <property type="entry name" value="LIPASE_GDXG_SER"/>
    <property type="match status" value="1"/>
</dbReference>
<evidence type="ECO:0000313" key="5">
    <source>
        <dbReference type="Proteomes" id="UP001163823"/>
    </source>
</evidence>
<dbReference type="KEGG" id="qsa:O6P43_031015"/>
<dbReference type="InterPro" id="IPR029058">
    <property type="entry name" value="AB_hydrolase_fold"/>
</dbReference>
<dbReference type="Proteomes" id="UP001163823">
    <property type="component" value="Chromosome 13"/>
</dbReference>
<evidence type="ECO:0000259" key="3">
    <source>
        <dbReference type="Pfam" id="PF07859"/>
    </source>
</evidence>
<name>A0AAD7KVU3_QUISA</name>
<dbReference type="PANTHER" id="PTHR23024:SF429">
    <property type="entry name" value="ALPHA_BETA HYDROLASE FOLD PROTEIN"/>
    <property type="match status" value="1"/>
</dbReference>
<proteinExistence type="inferred from homology"/>
<comment type="caution">
    <text evidence="4">The sequence shown here is derived from an EMBL/GenBank/DDBJ whole genome shotgun (WGS) entry which is preliminary data.</text>
</comment>
<evidence type="ECO:0000256" key="2">
    <source>
        <dbReference type="PROSITE-ProRule" id="PRU10038"/>
    </source>
</evidence>
<dbReference type="AlphaFoldDB" id="A0AAD7KVU3"/>
<sequence>MDSNSTEIVHEFPSLFRVYKDGRIERLMATEIIPPGTDSDTGVQSKDVTISSETGVSSRLFIPKTADTAKKLPLLIYIHGGAFCIASAFNPAYHKHVATLATQANVVVLSVNYRLAPEYPLPIAYDDTWTAVQWAASHVNKNGPEMWLNDFVDFQRVFFAGDSAGANLAHNMAIRTSVDGLNGLKLDGILLIHPYFGNDQPDKLIEYLYPTMSGLDDPRINAVKDPKLSSLGCSRVVIFIGGKDFLRERGRSYYEALKNSGWSGGVELVETEDEGHVFHLYLIGTEKMNTQSVHKERAEALVNKMVSFMTQG</sequence>
<dbReference type="Pfam" id="PF07859">
    <property type="entry name" value="Abhydrolase_3"/>
    <property type="match status" value="1"/>
</dbReference>
<evidence type="ECO:0000256" key="1">
    <source>
        <dbReference type="ARBA" id="ARBA00010515"/>
    </source>
</evidence>
<keyword evidence="4" id="KW-0378">Hydrolase</keyword>
<feature type="domain" description="Alpha/beta hydrolase fold-3" evidence="3">
    <location>
        <begin position="75"/>
        <end position="279"/>
    </location>
</feature>
<gene>
    <name evidence="4" type="ORF">O6P43_031015</name>
</gene>
<protein>
    <submittedName>
        <fullName evidence="4">Alpha/beta hydrolase fold protein</fullName>
    </submittedName>
</protein>
<dbReference type="InterPro" id="IPR013094">
    <property type="entry name" value="AB_hydrolase_3"/>
</dbReference>
<keyword evidence="5" id="KW-1185">Reference proteome</keyword>